<keyword evidence="4" id="KW-1185">Reference proteome</keyword>
<dbReference type="Pfam" id="PF09994">
    <property type="entry name" value="T6SS_Tle1-like_cat"/>
    <property type="match status" value="1"/>
</dbReference>
<dbReference type="Proteomes" id="UP000583387">
    <property type="component" value="Unassembled WGS sequence"/>
</dbReference>
<evidence type="ECO:0000259" key="2">
    <source>
        <dbReference type="Pfam" id="PF09994"/>
    </source>
</evidence>
<evidence type="ECO:0000256" key="1">
    <source>
        <dbReference type="SAM" id="MobiDB-lite"/>
    </source>
</evidence>
<feature type="compositionally biased region" description="Basic and acidic residues" evidence="1">
    <location>
        <begin position="176"/>
        <end position="189"/>
    </location>
</feature>
<dbReference type="PANTHER" id="PTHR33840">
    <property type="match status" value="1"/>
</dbReference>
<feature type="domain" description="T6SS Phospholipase effector Tle1-like catalytic" evidence="2">
    <location>
        <begin position="282"/>
        <end position="394"/>
    </location>
</feature>
<dbReference type="AlphaFoldDB" id="A0A7U7IBE9"/>
<protein>
    <recommendedName>
        <fullName evidence="2">T6SS Phospholipase effector Tle1-like catalytic domain-containing protein</fullName>
    </recommendedName>
</protein>
<proteinExistence type="predicted"/>
<dbReference type="EMBL" id="CAJFCI010000088">
    <property type="protein sequence ID" value="CAD5110454.1"/>
    <property type="molecule type" value="Genomic_DNA"/>
</dbReference>
<dbReference type="PANTHER" id="PTHR33840:SF1">
    <property type="entry name" value="TLE1 PHOSPHOLIPASE DOMAIN-CONTAINING PROTEIN"/>
    <property type="match status" value="1"/>
</dbReference>
<feature type="region of interest" description="Disordered" evidence="1">
    <location>
        <begin position="168"/>
        <end position="189"/>
    </location>
</feature>
<comment type="caution">
    <text evidence="3">The sequence shown here is derived from an EMBL/GenBank/DDBJ whole genome shotgun (WGS) entry which is preliminary data.</text>
</comment>
<reference evidence="3 4" key="1">
    <citation type="submission" date="2020-08" db="EMBL/GenBank/DDBJ databases">
        <authorList>
            <person name="Criscuolo A."/>
        </authorList>
    </citation>
    <scope>NUCLEOTIDE SEQUENCE [LARGE SCALE GENOMIC DNA]</scope>
    <source>
        <strain evidence="3">CIP111764</strain>
    </source>
</reference>
<dbReference type="RefSeq" id="WP_187673762.1">
    <property type="nucleotide sequence ID" value="NZ_CAJFCI010000088.1"/>
</dbReference>
<evidence type="ECO:0000313" key="4">
    <source>
        <dbReference type="Proteomes" id="UP000583387"/>
    </source>
</evidence>
<organism evidence="3 4">
    <name type="scientific">Zestomonas carbonaria</name>
    <dbReference type="NCBI Taxonomy" id="2762745"/>
    <lineage>
        <taxon>Bacteria</taxon>
        <taxon>Pseudomonadati</taxon>
        <taxon>Pseudomonadota</taxon>
        <taxon>Gammaproteobacteria</taxon>
        <taxon>Pseudomonadales</taxon>
        <taxon>Pseudomonadaceae</taxon>
        <taxon>Zestomonas</taxon>
    </lineage>
</organism>
<gene>
    <name evidence="3" type="ORF">PSEWESI4_04777</name>
</gene>
<name>A0A7U7IBE9_9GAMM</name>
<evidence type="ECO:0000313" key="3">
    <source>
        <dbReference type="EMBL" id="CAD5110454.1"/>
    </source>
</evidence>
<accession>A0A7U7IBE9</accession>
<sequence length="806" mass="90233">MTVSRLPDNVTLTPWRLTERERGEVLCSESLDDAMACRRTLFMGFFFDGTRNNLYYDEGKQAHSNVARLYRIFDDARKHGEERQYRFATYIPGVGTEFWKGVGDSGVGLHANAGAAAGWGGEARINWALLQLQNNLHLYALQRRLTNENEDRALVSRMSTDINLERMRQAFPEGEEPPRPKSPEDRKLRSEVTLAQSFQAIASTQWRDTNIDGRRQVLAERRAVLLDKLQPVLTGRLPKLGHIRISVFGFSRGATEARVFVNWLRDLCDTPRGPLRICGVPATVDFLGLFDTVASVGAAQGLLEDLATGHGGWGQRRDLRIPGPPVVTRCLHLVAGHEVRGSFPLDAAAGPNVEEVVYPGVHSDVGGGYMLGEQGRGMTDDAKLSQIPLCHMYRAALAAGVPLMDLTQAPPPIQNAFKVSVGLMSRFNAYMIELRGNSNLGNATTEDLVQRHYRQFLQWRRYFLDKYTQVLGRVASPQDRMDLTQANLELAGEWKTLLGSDDLIRGYNSPWMGGYTGALLEYGIIKPFVNAGKDTLTILGTLANLLARARFDDLPGGWIANVSPIVDGTMQSSMMLEALAQALESKHGQWKQVENAWNAGVFLPHGAVCALFERDVHDSRAWFKPLGDDDDVWIDKARAYIRELERKEKLALDGKGPRLSNEERKDLTFYRQKMDGRDAPNGEIPAVALPAQKSGRELSFLWGYLRWRTVYHDPINDYRSQYQSLANAERGTLIRRKRVLEREAETLDDTIRDISKHLQGRVMAGGGEMVMAEGVNQLGGFYARKMEVETELKAVQVFLDEMGPVT</sequence>
<dbReference type="InterPro" id="IPR018712">
    <property type="entry name" value="Tle1-like_cat"/>
</dbReference>